<dbReference type="Proteomes" id="UP001168528">
    <property type="component" value="Unassembled WGS sequence"/>
</dbReference>
<keyword evidence="3" id="KW-0479">Metal-binding</keyword>
<name>A0ABT8RDI7_9BACT</name>
<proteinExistence type="inferred from homology"/>
<keyword evidence="8" id="KW-1185">Reference proteome</keyword>
<reference evidence="7" key="1">
    <citation type="submission" date="2023-07" db="EMBL/GenBank/DDBJ databases">
        <title>The genome sequence of Rhodocytophaga aerolata KACC 12507.</title>
        <authorList>
            <person name="Zhang X."/>
        </authorList>
    </citation>
    <scope>NUCLEOTIDE SEQUENCE</scope>
    <source>
        <strain evidence="7">KACC 12507</strain>
    </source>
</reference>
<dbReference type="InterPro" id="IPR009050">
    <property type="entry name" value="Globin-like_sf"/>
</dbReference>
<keyword evidence="4" id="KW-0408">Iron</keyword>
<evidence type="ECO:0000256" key="4">
    <source>
        <dbReference type="ARBA" id="ARBA00023004"/>
    </source>
</evidence>
<gene>
    <name evidence="7" type="ORF">Q0590_28040</name>
</gene>
<feature type="region of interest" description="Disordered" evidence="6">
    <location>
        <begin position="139"/>
        <end position="165"/>
    </location>
</feature>
<dbReference type="RefSeq" id="WP_302040967.1">
    <property type="nucleotide sequence ID" value="NZ_JAUKPO010000026.1"/>
</dbReference>
<dbReference type="CDD" id="cd14775">
    <property type="entry name" value="TrHb2_O-like"/>
    <property type="match status" value="1"/>
</dbReference>
<evidence type="ECO:0000256" key="2">
    <source>
        <dbReference type="ARBA" id="ARBA00022617"/>
    </source>
</evidence>
<accession>A0ABT8RDI7</accession>
<dbReference type="SUPFAM" id="SSF46458">
    <property type="entry name" value="Globin-like"/>
    <property type="match status" value="1"/>
</dbReference>
<dbReference type="InterPro" id="IPR001486">
    <property type="entry name" value="Hemoglobin_trunc"/>
</dbReference>
<keyword evidence="2" id="KW-0349">Heme</keyword>
<dbReference type="InterPro" id="IPR044203">
    <property type="entry name" value="GlbO/GLB3-like"/>
</dbReference>
<evidence type="ECO:0000313" key="7">
    <source>
        <dbReference type="EMBL" id="MDO1450164.1"/>
    </source>
</evidence>
<evidence type="ECO:0000256" key="3">
    <source>
        <dbReference type="ARBA" id="ARBA00022723"/>
    </source>
</evidence>
<dbReference type="EMBL" id="JAUKPO010000026">
    <property type="protein sequence ID" value="MDO1450164.1"/>
    <property type="molecule type" value="Genomic_DNA"/>
</dbReference>
<dbReference type="InterPro" id="IPR012292">
    <property type="entry name" value="Globin/Proto"/>
</dbReference>
<protein>
    <submittedName>
        <fullName evidence="7">Group II truncated hemoglobin</fullName>
    </submittedName>
</protein>
<evidence type="ECO:0000313" key="8">
    <source>
        <dbReference type="Proteomes" id="UP001168528"/>
    </source>
</evidence>
<dbReference type="Pfam" id="PF01152">
    <property type="entry name" value="Bac_globin"/>
    <property type="match status" value="1"/>
</dbReference>
<sequence>METIPNTPNPIPTLYQWAGGKEVFEKLTSLFYQKVNADELLSPVFEHMSSEHAKHVAFFIAQVFGGPALYTEQAKGSHSRMVAHHIGKNLDEKQRKRWIHLLIETADEIGLADDAEFRSAFVAYLEWGSRIAVINSHTTTNPVGESEPMPAWGWGETKGPYQAEK</sequence>
<comment type="caution">
    <text evidence="7">The sequence shown here is derived from an EMBL/GenBank/DDBJ whole genome shotgun (WGS) entry which is preliminary data.</text>
</comment>
<dbReference type="PANTHER" id="PTHR47366">
    <property type="entry name" value="TWO-ON-TWO HEMOGLOBIN-3"/>
    <property type="match status" value="1"/>
</dbReference>
<evidence type="ECO:0000256" key="5">
    <source>
        <dbReference type="ARBA" id="ARBA00034496"/>
    </source>
</evidence>
<dbReference type="Gene3D" id="1.10.490.10">
    <property type="entry name" value="Globins"/>
    <property type="match status" value="1"/>
</dbReference>
<keyword evidence="1" id="KW-0813">Transport</keyword>
<evidence type="ECO:0000256" key="6">
    <source>
        <dbReference type="SAM" id="MobiDB-lite"/>
    </source>
</evidence>
<evidence type="ECO:0000256" key="1">
    <source>
        <dbReference type="ARBA" id="ARBA00022448"/>
    </source>
</evidence>
<comment type="similarity">
    <text evidence="5">Belongs to the truncated hemoglobin family. Group II subfamily.</text>
</comment>
<organism evidence="7 8">
    <name type="scientific">Rhodocytophaga aerolata</name>
    <dbReference type="NCBI Taxonomy" id="455078"/>
    <lineage>
        <taxon>Bacteria</taxon>
        <taxon>Pseudomonadati</taxon>
        <taxon>Bacteroidota</taxon>
        <taxon>Cytophagia</taxon>
        <taxon>Cytophagales</taxon>
        <taxon>Rhodocytophagaceae</taxon>
        <taxon>Rhodocytophaga</taxon>
    </lineage>
</organism>